<dbReference type="EMBL" id="JAAZON010000085">
    <property type="protein sequence ID" value="NMC61936.1"/>
    <property type="molecule type" value="Genomic_DNA"/>
</dbReference>
<proteinExistence type="predicted"/>
<comment type="caution">
    <text evidence="1">The sequence shown here is derived from an EMBL/GenBank/DDBJ whole genome shotgun (WGS) entry which is preliminary data.</text>
</comment>
<sequence length="288" mass="31749">MKTTDTTKPNTASPRPSEFEMIEVVYDAARYGDSEDLAAAIGLVVDEGILPNQDAVVSRRIIDWVLRAALDEGQMTGPEHVISRTKRALGPSITSPEGHGSTERVAEVLGRMWVSHPDKRNVIGDFLGRFTAGVAQSEEEGRLSVFFLSATSSLHEVGSTNTEDHSAAMLALEQLVHANKHAIQLGVESFSDNELLLRAGREADYVIREVSAILEQKQSTSKPVKPEDIPKYKSEKILELGNKRAKMIESAGDKKLAQALWLFVAAPNAIRLQWYKETRESFNRGPVL</sequence>
<evidence type="ECO:0000313" key="1">
    <source>
        <dbReference type="EMBL" id="NMC61936.1"/>
    </source>
</evidence>
<dbReference type="Proteomes" id="UP000524246">
    <property type="component" value="Unassembled WGS sequence"/>
</dbReference>
<name>A0A7X9FPM8_9DELT</name>
<dbReference type="AlphaFoldDB" id="A0A7X9FPM8"/>
<evidence type="ECO:0000313" key="2">
    <source>
        <dbReference type="Proteomes" id="UP000524246"/>
    </source>
</evidence>
<accession>A0A7X9FPM8</accession>
<gene>
    <name evidence="1" type="ORF">GYA55_02080</name>
</gene>
<feature type="non-terminal residue" evidence="1">
    <location>
        <position position="288"/>
    </location>
</feature>
<protein>
    <submittedName>
        <fullName evidence="1">Uncharacterized protein</fullName>
    </submittedName>
</protein>
<organism evidence="1 2">
    <name type="scientific">SAR324 cluster bacterium</name>
    <dbReference type="NCBI Taxonomy" id="2024889"/>
    <lineage>
        <taxon>Bacteria</taxon>
        <taxon>Deltaproteobacteria</taxon>
        <taxon>SAR324 cluster</taxon>
    </lineage>
</organism>
<reference evidence="1 2" key="1">
    <citation type="journal article" date="2020" name="Biotechnol. Biofuels">
        <title>New insights from the biogas microbiome by comprehensive genome-resolved metagenomics of nearly 1600 species originating from multiple anaerobic digesters.</title>
        <authorList>
            <person name="Campanaro S."/>
            <person name="Treu L."/>
            <person name="Rodriguez-R L.M."/>
            <person name="Kovalovszki A."/>
            <person name="Ziels R.M."/>
            <person name="Maus I."/>
            <person name="Zhu X."/>
            <person name="Kougias P.G."/>
            <person name="Basile A."/>
            <person name="Luo G."/>
            <person name="Schluter A."/>
            <person name="Konstantinidis K.T."/>
            <person name="Angelidaki I."/>
        </authorList>
    </citation>
    <scope>NUCLEOTIDE SEQUENCE [LARGE SCALE GENOMIC DNA]</scope>
    <source>
        <strain evidence="1">AS27yjCOA_65</strain>
    </source>
</reference>